<evidence type="ECO:0000259" key="4">
    <source>
        <dbReference type="Pfam" id="PF00685"/>
    </source>
</evidence>
<dbReference type="Gene3D" id="3.40.720.10">
    <property type="entry name" value="Alkaline Phosphatase, subunit A"/>
    <property type="match status" value="1"/>
</dbReference>
<dbReference type="Proteomes" id="UP000322214">
    <property type="component" value="Chromosome"/>
</dbReference>
<dbReference type="SUPFAM" id="SSF53649">
    <property type="entry name" value="Alkaline phosphatase-like"/>
    <property type="match status" value="1"/>
</dbReference>
<dbReference type="EMBL" id="CP042912">
    <property type="protein sequence ID" value="QEG20838.1"/>
    <property type="molecule type" value="Genomic_DNA"/>
</dbReference>
<evidence type="ECO:0000313" key="5">
    <source>
        <dbReference type="EMBL" id="QEG20838.1"/>
    </source>
</evidence>
<dbReference type="AlphaFoldDB" id="A0A5B9P376"/>
<evidence type="ECO:0000256" key="1">
    <source>
        <dbReference type="ARBA" id="ARBA00022737"/>
    </source>
</evidence>
<accession>A0A5B9P376</accession>
<dbReference type="Pfam" id="PF13181">
    <property type="entry name" value="TPR_8"/>
    <property type="match status" value="1"/>
</dbReference>
<feature type="repeat" description="TPR" evidence="3">
    <location>
        <begin position="526"/>
        <end position="559"/>
    </location>
</feature>
<dbReference type="PANTHER" id="PTHR45586">
    <property type="entry name" value="TPR REPEAT-CONTAINING PROTEIN PA4667"/>
    <property type="match status" value="1"/>
</dbReference>
<keyword evidence="2 3" id="KW-0802">TPR repeat</keyword>
<feature type="domain" description="Sulfotransferase" evidence="4">
    <location>
        <begin position="710"/>
        <end position="884"/>
    </location>
</feature>
<dbReference type="InterPro" id="IPR000863">
    <property type="entry name" value="Sulfotransferase_dom"/>
</dbReference>
<gene>
    <name evidence="5" type="ORF">MFFC18_06890</name>
</gene>
<dbReference type="SUPFAM" id="SSF48452">
    <property type="entry name" value="TPR-like"/>
    <property type="match status" value="1"/>
</dbReference>
<dbReference type="InterPro" id="IPR027417">
    <property type="entry name" value="P-loop_NTPase"/>
</dbReference>
<proteinExistence type="predicted"/>
<evidence type="ECO:0000256" key="3">
    <source>
        <dbReference type="PROSITE-ProRule" id="PRU00339"/>
    </source>
</evidence>
<dbReference type="InterPro" id="IPR002591">
    <property type="entry name" value="Phosphodiest/P_Trfase"/>
</dbReference>
<dbReference type="RefSeq" id="WP_075085227.1">
    <property type="nucleotide sequence ID" value="NZ_CP042912.1"/>
</dbReference>
<dbReference type="PROSITE" id="PS50005">
    <property type="entry name" value="TPR"/>
    <property type="match status" value="2"/>
</dbReference>
<feature type="repeat" description="TPR" evidence="3">
    <location>
        <begin position="594"/>
        <end position="627"/>
    </location>
</feature>
<keyword evidence="1" id="KW-0677">Repeat</keyword>
<dbReference type="InterPro" id="IPR051012">
    <property type="entry name" value="CellSynth/LPSAsmb/PSIAsmb"/>
</dbReference>
<dbReference type="InterPro" id="IPR019734">
    <property type="entry name" value="TPR_rpt"/>
</dbReference>
<dbReference type="Gene3D" id="1.25.40.10">
    <property type="entry name" value="Tetratricopeptide repeat domain"/>
    <property type="match status" value="2"/>
</dbReference>
<reference evidence="5 6" key="1">
    <citation type="submission" date="2019-08" db="EMBL/GenBank/DDBJ databases">
        <title>Deep-cultivation of Planctomycetes and their phenomic and genomic characterization uncovers novel biology.</title>
        <authorList>
            <person name="Wiegand S."/>
            <person name="Jogler M."/>
            <person name="Boedeker C."/>
            <person name="Pinto D."/>
            <person name="Vollmers J."/>
            <person name="Rivas-Marin E."/>
            <person name="Kohn T."/>
            <person name="Peeters S.H."/>
            <person name="Heuer A."/>
            <person name="Rast P."/>
            <person name="Oberbeckmann S."/>
            <person name="Bunk B."/>
            <person name="Jeske O."/>
            <person name="Meyerdierks A."/>
            <person name="Storesund J.E."/>
            <person name="Kallscheuer N."/>
            <person name="Luecker S."/>
            <person name="Lage O.M."/>
            <person name="Pohl T."/>
            <person name="Merkel B.J."/>
            <person name="Hornburger P."/>
            <person name="Mueller R.-W."/>
            <person name="Bruemmer F."/>
            <person name="Labrenz M."/>
            <person name="Spormann A.M."/>
            <person name="Op den Camp H."/>
            <person name="Overmann J."/>
            <person name="Amann R."/>
            <person name="Jetten M.S.M."/>
            <person name="Mascher T."/>
            <person name="Medema M.H."/>
            <person name="Devos D.P."/>
            <person name="Kaster A.-K."/>
            <person name="Ovreas L."/>
            <person name="Rohde M."/>
            <person name="Galperin M.Y."/>
            <person name="Jogler C."/>
        </authorList>
    </citation>
    <scope>NUCLEOTIDE SEQUENCE [LARGE SCALE GENOMIC DNA]</scope>
    <source>
        <strain evidence="5 6">FC18</strain>
    </source>
</reference>
<dbReference type="GO" id="GO:0008146">
    <property type="term" value="F:sulfotransferase activity"/>
    <property type="evidence" value="ECO:0007669"/>
    <property type="project" value="InterPro"/>
</dbReference>
<dbReference type="InterPro" id="IPR017850">
    <property type="entry name" value="Alkaline_phosphatase_core_sf"/>
</dbReference>
<keyword evidence="6" id="KW-1185">Reference proteome</keyword>
<dbReference type="Pfam" id="PF00685">
    <property type="entry name" value="Sulfotransfer_1"/>
    <property type="match status" value="1"/>
</dbReference>
<protein>
    <submittedName>
        <fullName evidence="5">Type I phosphodiesterase / nucleotide pyrophosphatase</fullName>
    </submittedName>
</protein>
<dbReference type="SUPFAM" id="SSF52540">
    <property type="entry name" value="P-loop containing nucleoside triphosphate hydrolases"/>
    <property type="match status" value="1"/>
</dbReference>
<name>A0A5B9P376_9BACT</name>
<dbReference type="Gene3D" id="3.40.50.300">
    <property type="entry name" value="P-loop containing nucleotide triphosphate hydrolases"/>
    <property type="match status" value="1"/>
</dbReference>
<dbReference type="SMART" id="SM00028">
    <property type="entry name" value="TPR"/>
    <property type="match status" value="5"/>
</dbReference>
<dbReference type="Pfam" id="PF01663">
    <property type="entry name" value="Phosphodiest"/>
    <property type="match status" value="1"/>
</dbReference>
<evidence type="ECO:0000313" key="6">
    <source>
        <dbReference type="Proteomes" id="UP000322214"/>
    </source>
</evidence>
<dbReference type="PANTHER" id="PTHR45586:SF1">
    <property type="entry name" value="LIPOPOLYSACCHARIDE ASSEMBLY PROTEIN B"/>
    <property type="match status" value="1"/>
</dbReference>
<organism evidence="5 6">
    <name type="scientific">Mariniblastus fucicola</name>
    <dbReference type="NCBI Taxonomy" id="980251"/>
    <lineage>
        <taxon>Bacteria</taxon>
        <taxon>Pseudomonadati</taxon>
        <taxon>Planctomycetota</taxon>
        <taxon>Planctomycetia</taxon>
        <taxon>Pirellulales</taxon>
        <taxon>Pirellulaceae</taxon>
        <taxon>Mariniblastus</taxon>
    </lineage>
</organism>
<sequence length="905" mass="102084">MAEAKKKVLLIGWDGADWEHINPLMDEGLLPTLEGLVNEGTMANLATLQPVLSPMLWNSVATCKFADKHGIHGFVEPDENGGARPYSSVSRKTKALWNIFSQNGIRSNVINWWASHPAEKIDGCVVSNLFGGVRIDPESGWQITPGTVHPEEKESFYAQMKFFPNEIGQEHILPFIPLAAEIDQKKDKRLSSFAKTFAEMMTTHSVATGVMELEPWDFMAIYYTGIDHFSHGFMEYHPPKLPRISEKDFEIYKDVVKGAYQFHDMMLARILELADENTTIVLCSDHGFQSGAYRPRGTPREPAGPAVWHRQYGILVMKGPGIKKDERIYGASLIDVGPTLLQLYGLPVGDDMDGRVLIEAFEDPEETTTIPSWDDVPGNHGMPDKEEVVSNAKSEELLKQFVALGYVEDFGGDKEKQSLAADTEGKYNLSRCLMWQNRNDEAKTILEELLVLAPWENRFIIQLADCYFRCGYLKQAEALIDKAFDLEKTVVFQAIVIYAKLQFELGDVEKGMKYLTLASRRSPRFPKLHAQIGDAFSSLRNWKQAEKSYRKAIELHPDLAQAYQGLAKASLRMNRIDDAIDSALSAVGLVHRLPKAHLTLGIALARKKDFEKATLAFKNAAKFAPKMVHPHRWLVRIYEMHGEQALADQHRKQVALLSSFQVGERKTEDERRGTKFQLPEIEDEATREERLLKERPSPNDPVEESGKTFVLVSGLPRSGTSLMMQMLVAGGMEPISDGEREADTDNPKGYFEWEAIKQIGEKPELLDDDAHAGKVLKTISMLLDKMPRKHRYKVIFMMRPLSEIAASQTKMIQRLGTTGAEVEEKRLVRELARHRAESVSWLDKAQNVEHILVDYPALISDPESSLEKIVELLGDEYLSTPDQMISAIDKSLYRNRTEAKGGNKN</sequence>
<dbReference type="InterPro" id="IPR011990">
    <property type="entry name" value="TPR-like_helical_dom_sf"/>
</dbReference>
<evidence type="ECO:0000256" key="2">
    <source>
        <dbReference type="ARBA" id="ARBA00022803"/>
    </source>
</evidence>
<dbReference type="STRING" id="980251.GCA_001642875_03012"/>
<dbReference type="OrthoDB" id="228738at2"/>
<dbReference type="KEGG" id="mff:MFFC18_06890"/>